<feature type="transmembrane region" description="Helical" evidence="1">
    <location>
        <begin position="12"/>
        <end position="32"/>
    </location>
</feature>
<dbReference type="RefSeq" id="WP_127162596.1">
    <property type="nucleotide sequence ID" value="NZ_CP029822.1"/>
</dbReference>
<gene>
    <name evidence="2" type="ORF">DM558_05850</name>
</gene>
<keyword evidence="1" id="KW-1133">Transmembrane helix</keyword>
<sequence>MKKNGSKKTSSYASWGYIVCGLLSVIQVQVVWGDNIIYSDTSPDSLQTAPSWLLPSTATPAETSAVLFPGSTTAWTPSGSSVTIDYTLGAKQDPSYVAGGLDSNNDSQVQNNVVTINNGNVTNSVYGGISRFSSSSGMVINNQVIINRGTVGVEVIGGSADGWGSSIQVTDNHVKLNADAVVNGAVKGGYGYGNSTIPGYVSVDNNTVEVNGGEVRGDIYGGSATGSQQSVSEITANQNTVILNGANIINSSGIISGGLVEHEGQSNNSTSSANANKVFINGGSIDVSAIYGGSVGAQFAEAINNTVEIKGDPAFNQTDLYGGWFNSNYTPTSLDAFTGNTLNVYADKPISVGNVGNFQNYNFKLEPSLANSSTALMTADNISFGNNATNDSSYVAGDNTTYKLSNVNVVGVNSGNILQVNDKFILAQDNSGSIDAGKVSLGIGGTGVNTGISQVQQGISLLYNVKTEVIGNQIVTTVQPSAGAGSVVSVNPQLKALMEGRLAAAMLVTRGGDNIAYNLSSFLSDPAFVNGFTPFVDIRTDSSRYNSGSHINADEHLLTAGLAYKYNNLSSAIAYEQGWGSYDSHNSFYTGKVHGKGHNEYYGMAMLGRYSFENGLYADASFRFGRLKNKFNSSDIVNIASGEYARYTIKSGYQSAHLGTGYVYKINERQRLDLSVKYLWTRTPDANKTIAGDNIHFDSLNSHRLRFNAEGTQQLSQSVSVSLGLGFENEFDGKQGGRTYETFGIKKASVKGGTAIASLAMNYRPKQVKNLSIKTELQGYTGKREGGGIALTASYSF</sequence>
<evidence type="ECO:0000313" key="2">
    <source>
        <dbReference type="EMBL" id="AZS50325.1"/>
    </source>
</evidence>
<organism evidence="2 3">
    <name type="scientific">Entomomonas moraniae</name>
    <dbReference type="NCBI Taxonomy" id="2213226"/>
    <lineage>
        <taxon>Bacteria</taxon>
        <taxon>Pseudomonadati</taxon>
        <taxon>Pseudomonadota</taxon>
        <taxon>Gammaproteobacteria</taxon>
        <taxon>Pseudomonadales</taxon>
        <taxon>Pseudomonadaceae</taxon>
        <taxon>Entomomonas</taxon>
    </lineage>
</organism>
<dbReference type="AlphaFoldDB" id="A0A3Q9JN46"/>
<dbReference type="KEGG" id="emo:DM558_05850"/>
<accession>A0A3Q9JN46</accession>
<dbReference type="Gene3D" id="2.40.128.130">
    <property type="entry name" value="Autotransporter beta-domain"/>
    <property type="match status" value="1"/>
</dbReference>
<dbReference type="Proteomes" id="UP000273143">
    <property type="component" value="Chromosome"/>
</dbReference>
<keyword evidence="1" id="KW-0812">Transmembrane</keyword>
<name>A0A3Q9JN46_9GAMM</name>
<evidence type="ECO:0000313" key="3">
    <source>
        <dbReference type="Proteomes" id="UP000273143"/>
    </source>
</evidence>
<proteinExistence type="predicted"/>
<keyword evidence="3" id="KW-1185">Reference proteome</keyword>
<reference evidence="3" key="1">
    <citation type="submission" date="2018-06" db="EMBL/GenBank/DDBJ databases">
        <title>Complete genome of Pseudomonas insecticola strain QZS01.</title>
        <authorList>
            <person name="Wang J."/>
            <person name="Su Q."/>
        </authorList>
    </citation>
    <scope>NUCLEOTIDE SEQUENCE [LARGE SCALE GENOMIC DNA]</scope>
    <source>
        <strain evidence="3">QZS01</strain>
    </source>
</reference>
<protein>
    <submittedName>
        <fullName evidence="2">Autotransporter outer membrane beta-barrel domain-containing protein</fullName>
    </submittedName>
</protein>
<dbReference type="SUPFAM" id="SSF103515">
    <property type="entry name" value="Autotransporter"/>
    <property type="match status" value="1"/>
</dbReference>
<keyword evidence="1" id="KW-0472">Membrane</keyword>
<dbReference type="InterPro" id="IPR036709">
    <property type="entry name" value="Autotransporte_beta_dom_sf"/>
</dbReference>
<dbReference type="EMBL" id="CP029822">
    <property type="protein sequence ID" value="AZS50325.1"/>
    <property type="molecule type" value="Genomic_DNA"/>
</dbReference>
<evidence type="ECO:0000256" key="1">
    <source>
        <dbReference type="SAM" id="Phobius"/>
    </source>
</evidence>